<dbReference type="AlphaFoldDB" id="A0A433NKC0"/>
<proteinExistence type="predicted"/>
<name>A0A433NKC0_CHLFR</name>
<keyword evidence="2" id="KW-1185">Reference proteome</keyword>
<evidence type="ECO:0008006" key="3">
    <source>
        <dbReference type="Google" id="ProtNLM"/>
    </source>
</evidence>
<accession>A0A433NKC0</accession>
<dbReference type="STRING" id="211165.GCA_000317285_00463"/>
<reference evidence="1 2" key="1">
    <citation type="journal article" date="2019" name="Genome Biol. Evol.">
        <title>Day and night: Metabolic profiles and evolutionary relationships of six axenic non-marine cyanobacteria.</title>
        <authorList>
            <person name="Will S.E."/>
            <person name="Henke P."/>
            <person name="Boedeker C."/>
            <person name="Huang S."/>
            <person name="Brinkmann H."/>
            <person name="Rohde M."/>
            <person name="Jarek M."/>
            <person name="Friedl T."/>
            <person name="Seufert S."/>
            <person name="Schumacher M."/>
            <person name="Overmann J."/>
            <person name="Neumann-Schaal M."/>
            <person name="Petersen J."/>
        </authorList>
    </citation>
    <scope>NUCLEOTIDE SEQUENCE [LARGE SCALE GENOMIC DNA]</scope>
    <source>
        <strain evidence="1 2">PCC 6912</strain>
    </source>
</reference>
<evidence type="ECO:0000313" key="1">
    <source>
        <dbReference type="EMBL" id="RUR83148.1"/>
    </source>
</evidence>
<sequence>MYASDMEQAIKELARVTRLHGRVAIASWGKPEDCEMRDVFSAVISILPSKPSGGGPFALSAPRVLAALIEGSGLRFVEQGETRCDFGYPNIDICWRALSSAGSLQAAMNAVGETAVREKVEDTAKKYQMLLAQLLFVTPLFG</sequence>
<protein>
    <recommendedName>
        <fullName evidence="3">Methyltransferase type 11 domain-containing protein</fullName>
    </recommendedName>
</protein>
<gene>
    <name evidence="1" type="ORF">PCC6912_25220</name>
</gene>
<organism evidence="1 2">
    <name type="scientific">Chlorogloeopsis fritschii PCC 6912</name>
    <dbReference type="NCBI Taxonomy" id="211165"/>
    <lineage>
        <taxon>Bacteria</taxon>
        <taxon>Bacillati</taxon>
        <taxon>Cyanobacteriota</taxon>
        <taxon>Cyanophyceae</taxon>
        <taxon>Nostocales</taxon>
        <taxon>Chlorogloeopsidaceae</taxon>
        <taxon>Chlorogloeopsis</taxon>
    </lineage>
</organism>
<dbReference type="Proteomes" id="UP000268857">
    <property type="component" value="Unassembled WGS sequence"/>
</dbReference>
<dbReference type="InterPro" id="IPR029063">
    <property type="entry name" value="SAM-dependent_MTases_sf"/>
</dbReference>
<comment type="caution">
    <text evidence="1">The sequence shown here is derived from an EMBL/GenBank/DDBJ whole genome shotgun (WGS) entry which is preliminary data.</text>
</comment>
<dbReference type="EMBL" id="RSCJ01000008">
    <property type="protein sequence ID" value="RUR83148.1"/>
    <property type="molecule type" value="Genomic_DNA"/>
</dbReference>
<evidence type="ECO:0000313" key="2">
    <source>
        <dbReference type="Proteomes" id="UP000268857"/>
    </source>
</evidence>
<dbReference type="SUPFAM" id="SSF53335">
    <property type="entry name" value="S-adenosyl-L-methionine-dependent methyltransferases"/>
    <property type="match status" value="1"/>
</dbReference>